<keyword evidence="2" id="KW-1185">Reference proteome</keyword>
<evidence type="ECO:0000313" key="2">
    <source>
        <dbReference type="Proteomes" id="UP000479000"/>
    </source>
</evidence>
<protein>
    <submittedName>
        <fullName evidence="1">Uncharacterized protein</fullName>
    </submittedName>
</protein>
<sequence>MPEKESVVFQGKKRYVCVSPNQPIWNSSLTLLGEADHSHLVSSTQSYYARPSFPQICLNQSFPTYSFFSALKSLITESEADWAERERKLDEKVETILEMMVKRMPQYITQYSSVKCHLPSQLPSFRTQFRIGQWSSLLGFSTNFPNLNLFLIELTLVHQGS</sequence>
<reference evidence="1 2" key="1">
    <citation type="submission" date="2020-02" db="EMBL/GenBank/DDBJ databases">
        <authorList>
            <person name="Ferguson B K."/>
        </authorList>
    </citation>
    <scope>NUCLEOTIDE SEQUENCE [LARGE SCALE GENOMIC DNA]</scope>
</reference>
<gene>
    <name evidence="1" type="ORF">NTEN_LOCUS23990</name>
</gene>
<proteinExistence type="predicted"/>
<dbReference type="AlphaFoldDB" id="A0A6H5HRU9"/>
<dbReference type="EMBL" id="CADCXU010035297">
    <property type="protein sequence ID" value="CAB0020403.1"/>
    <property type="molecule type" value="Genomic_DNA"/>
</dbReference>
<evidence type="ECO:0000313" key="1">
    <source>
        <dbReference type="EMBL" id="CAB0020403.1"/>
    </source>
</evidence>
<organism evidence="1 2">
    <name type="scientific">Nesidiocoris tenuis</name>
    <dbReference type="NCBI Taxonomy" id="355587"/>
    <lineage>
        <taxon>Eukaryota</taxon>
        <taxon>Metazoa</taxon>
        <taxon>Ecdysozoa</taxon>
        <taxon>Arthropoda</taxon>
        <taxon>Hexapoda</taxon>
        <taxon>Insecta</taxon>
        <taxon>Pterygota</taxon>
        <taxon>Neoptera</taxon>
        <taxon>Paraneoptera</taxon>
        <taxon>Hemiptera</taxon>
        <taxon>Heteroptera</taxon>
        <taxon>Panheteroptera</taxon>
        <taxon>Cimicomorpha</taxon>
        <taxon>Miridae</taxon>
        <taxon>Dicyphina</taxon>
        <taxon>Nesidiocoris</taxon>
    </lineage>
</organism>
<name>A0A6H5HRU9_9HEMI</name>
<dbReference type="Proteomes" id="UP000479000">
    <property type="component" value="Unassembled WGS sequence"/>
</dbReference>
<accession>A0A6H5HRU9</accession>